<gene>
    <name evidence="4" type="ORF">EREL_107</name>
</gene>
<evidence type="ECO:0000259" key="3">
    <source>
        <dbReference type="Pfam" id="PF06771"/>
    </source>
</evidence>
<name>A0A288WJI4_9BBAC</name>
<feature type="domain" description="Viral desmoplakin N-terminal" evidence="3">
    <location>
        <begin position="22"/>
        <end position="106"/>
    </location>
</feature>
<feature type="coiled-coil region" evidence="1">
    <location>
        <begin position="272"/>
        <end position="475"/>
    </location>
</feature>
<dbReference type="Pfam" id="PF06771">
    <property type="entry name" value="Desmo_N"/>
    <property type="match status" value="1"/>
</dbReference>
<protein>
    <submittedName>
        <fullName evidence="4">Desmoplakin</fullName>
    </submittedName>
</protein>
<keyword evidence="1" id="KW-0175">Coiled coil</keyword>
<dbReference type="PANTHER" id="PTHR45615:SF63">
    <property type="entry name" value="CHROMOSOME UNDETERMINED SCAFFOLD_10, WHOLE GENOME SHOTGUN SEQUENCE"/>
    <property type="match status" value="1"/>
</dbReference>
<feature type="compositionally biased region" description="Polar residues" evidence="2">
    <location>
        <begin position="658"/>
        <end position="669"/>
    </location>
</feature>
<reference evidence="4" key="1">
    <citation type="submission" date="2016-09" db="EMBL/GenBank/DDBJ databases">
        <title>Genome-wide Diversity of Wild Populations of Erinnyis ello granulovirus (ErelGV).</title>
        <authorList>
            <person name="Brito A.F."/>
            <person name="Melo F.L."/>
            <person name="Ardisson-Araujo D.M.P."/>
            <person name="Sihler W."/>
            <person name="Souza M.L."/>
            <person name="Ribeiro B.M."/>
        </authorList>
    </citation>
    <scope>NUCLEOTIDE SEQUENCE</scope>
    <source>
        <strain evidence="4">ErelGV-PA</strain>
    </source>
</reference>
<feature type="coiled-coil region" evidence="1">
    <location>
        <begin position="504"/>
        <end position="649"/>
    </location>
</feature>
<organism evidence="4">
    <name type="scientific">Erinnyis ello granulovirus</name>
    <dbReference type="NCBI Taxonomy" id="307444"/>
    <lineage>
        <taxon>Viruses</taxon>
        <taxon>Viruses incertae sedis</taxon>
        <taxon>Naldaviricetes</taxon>
        <taxon>Lefavirales</taxon>
        <taxon>Baculoviridae</taxon>
        <taxon>Betabaculovirus</taxon>
        <taxon>Betabaculovirus erellonis</taxon>
    </lineage>
</organism>
<evidence type="ECO:0000256" key="1">
    <source>
        <dbReference type="SAM" id="Coils"/>
    </source>
</evidence>
<dbReference type="EMBL" id="KX859084">
    <property type="protein sequence ID" value="ARX72096.1"/>
    <property type="molecule type" value="Genomic_DNA"/>
</dbReference>
<evidence type="ECO:0000313" key="4">
    <source>
        <dbReference type="EMBL" id="ARX72096.1"/>
    </source>
</evidence>
<proteinExistence type="predicted"/>
<dbReference type="PANTHER" id="PTHR45615">
    <property type="entry name" value="MYOSIN HEAVY CHAIN, NON-MUSCLE"/>
    <property type="match status" value="1"/>
</dbReference>
<sequence>MASLPPVAFLFNKPSDDMILTRYKGVDVTPHTFNNLIKTITNQKSISNTSASKTEFEDRIREIILAFNPTLKKNGAYMTTEYMLVNTLKDTDKKEVTHTYNYNNWGNGNQNDDVVMQNEDDDDDDVLSNANVSKKLKSIATGEWSDDKMEQLLDVVYPVNEQCVRKINKKYTKYVDGLKRKKRKSCDDNDDVVLASIKQMLCVKKIDNNLVTALCDTIKSFMKNNNTTNMCYDTIEKYIYGFRVVSEYIESSKGLLESEIVKVTEATRAQVIQEIQADVQGYESKIEAQNKKMKTLLDQCDHLNNIITQNVIEIAKLGGEAGEKDAYIEELQEDLQRCREQVTRMEDEIKQQKESIHELEAGVNTLRGDNVRLDRHNDELLQTNSQLQSQVQQLQEELKQKQEEIRVASESFYNILNKKDEDDEDKNRGYISTIQSLTNERNSLMQDKQLLQNNIVEYEEFKKNVQIRMQQLQSECVIRNTELNQKEQALHSCISRVQDQEGKYLKKLDEITELTCKLQNLQQDYDNMQSECESLKAKVESANSKVEKITQKNSELLQENEKYYEEGDVVIKENVELKSKIKKLQNKLEEVEQECKNVEVDCVNKIKNEQEKFEECKQEVIIEMENKWQQEKQQLIDDYEKRLQLLQCSNGEGVVNVTQPPDINLNNNNSRKRGKSDIKSVPLKLAKTVMSVKPISRK</sequence>
<evidence type="ECO:0000256" key="2">
    <source>
        <dbReference type="SAM" id="MobiDB-lite"/>
    </source>
</evidence>
<dbReference type="InterPro" id="IPR009615">
    <property type="entry name" value="Desmo_N"/>
</dbReference>
<accession>A0A288WJI4</accession>
<dbReference type="Gene3D" id="1.10.287.1490">
    <property type="match status" value="1"/>
</dbReference>
<feature type="region of interest" description="Disordered" evidence="2">
    <location>
        <begin position="658"/>
        <end position="679"/>
    </location>
</feature>